<sequence length="255" mass="28788">MFGKGFHSKLEKVFSFSKDRKIYDDPPPPYILPDEFIKAKIKEDQLAVLRDYDTVIVLDDSGSMEHLWPQARKALSTLAVVASRYDEDGIDIHFLNHGKVKDRRFKVKGLISARDVEELFDRVRPEGPTPLGDCLERITEPVLRNLEKGKPQKKTNYLVITDGIPTDDAESSIVQIAERLEKAGAVLSQLGIQLVQIGTNEEAREYLSALDNNLKKKHGIRDIVDTEPFYNCEVTAVRLTKLLLGGINRKVDKSS</sequence>
<reference evidence="2" key="1">
    <citation type="journal article" date="2020" name="Nat. Commun.">
        <title>Large-scale genome sequencing of mycorrhizal fungi provides insights into the early evolution of symbiotic traits.</title>
        <authorList>
            <person name="Miyauchi S."/>
            <person name="Kiss E."/>
            <person name="Kuo A."/>
            <person name="Drula E."/>
            <person name="Kohler A."/>
            <person name="Sanchez-Garcia M."/>
            <person name="Morin E."/>
            <person name="Andreopoulos B."/>
            <person name="Barry K.W."/>
            <person name="Bonito G."/>
            <person name="Buee M."/>
            <person name="Carver A."/>
            <person name="Chen C."/>
            <person name="Cichocki N."/>
            <person name="Clum A."/>
            <person name="Culley D."/>
            <person name="Crous P.W."/>
            <person name="Fauchery L."/>
            <person name="Girlanda M."/>
            <person name="Hayes R.D."/>
            <person name="Keri Z."/>
            <person name="LaButti K."/>
            <person name="Lipzen A."/>
            <person name="Lombard V."/>
            <person name="Magnuson J."/>
            <person name="Maillard F."/>
            <person name="Murat C."/>
            <person name="Nolan M."/>
            <person name="Ohm R.A."/>
            <person name="Pangilinan J."/>
            <person name="Pereira M.F."/>
            <person name="Perotto S."/>
            <person name="Peter M."/>
            <person name="Pfister S."/>
            <person name="Riley R."/>
            <person name="Sitrit Y."/>
            <person name="Stielow J.B."/>
            <person name="Szollosi G."/>
            <person name="Zifcakova L."/>
            <person name="Stursova M."/>
            <person name="Spatafora J.W."/>
            <person name="Tedersoo L."/>
            <person name="Vaario L.M."/>
            <person name="Yamada A."/>
            <person name="Yan M."/>
            <person name="Wang P."/>
            <person name="Xu J."/>
            <person name="Bruns T."/>
            <person name="Baldrian P."/>
            <person name="Vilgalys R."/>
            <person name="Dunand C."/>
            <person name="Henrissat B."/>
            <person name="Grigoriev I.V."/>
            <person name="Hibbett D."/>
            <person name="Nagy L.G."/>
            <person name="Martin F.M."/>
        </authorList>
    </citation>
    <scope>NUCLEOTIDE SEQUENCE</scope>
    <source>
        <strain evidence="2">UH-Tt-Lm1</strain>
    </source>
</reference>
<name>A0A9P6H9W1_9AGAM</name>
<dbReference type="InterPro" id="IPR036465">
    <property type="entry name" value="vWFA_dom_sf"/>
</dbReference>
<dbReference type="SUPFAM" id="SSF53300">
    <property type="entry name" value="vWA-like"/>
    <property type="match status" value="1"/>
</dbReference>
<feature type="domain" description="VWFA" evidence="1">
    <location>
        <begin position="53"/>
        <end position="247"/>
    </location>
</feature>
<gene>
    <name evidence="2" type="ORF">BJ322DRAFT_1111094</name>
</gene>
<dbReference type="PANTHER" id="PTHR34706">
    <property type="entry name" value="SLR1338 PROTEIN"/>
    <property type="match status" value="1"/>
</dbReference>
<dbReference type="Pfam" id="PF00092">
    <property type="entry name" value="VWA"/>
    <property type="match status" value="1"/>
</dbReference>
<dbReference type="EMBL" id="WIUZ02000012">
    <property type="protein sequence ID" value="KAF9782212.1"/>
    <property type="molecule type" value="Genomic_DNA"/>
</dbReference>
<proteinExistence type="predicted"/>
<dbReference type="Proteomes" id="UP000736335">
    <property type="component" value="Unassembled WGS sequence"/>
</dbReference>
<protein>
    <recommendedName>
        <fullName evidence="1">VWFA domain-containing protein</fullName>
    </recommendedName>
</protein>
<accession>A0A9P6H9W1</accession>
<reference evidence="2" key="2">
    <citation type="submission" date="2020-11" db="EMBL/GenBank/DDBJ databases">
        <authorList>
            <consortium name="DOE Joint Genome Institute"/>
            <person name="Kuo A."/>
            <person name="Miyauchi S."/>
            <person name="Kiss E."/>
            <person name="Drula E."/>
            <person name="Kohler A."/>
            <person name="Sanchez-Garcia M."/>
            <person name="Andreopoulos B."/>
            <person name="Barry K.W."/>
            <person name="Bonito G."/>
            <person name="Buee M."/>
            <person name="Carver A."/>
            <person name="Chen C."/>
            <person name="Cichocki N."/>
            <person name="Clum A."/>
            <person name="Culley D."/>
            <person name="Crous P.W."/>
            <person name="Fauchery L."/>
            <person name="Girlanda M."/>
            <person name="Hayes R."/>
            <person name="Keri Z."/>
            <person name="Labutti K."/>
            <person name="Lipzen A."/>
            <person name="Lombard V."/>
            <person name="Magnuson J."/>
            <person name="Maillard F."/>
            <person name="Morin E."/>
            <person name="Murat C."/>
            <person name="Nolan M."/>
            <person name="Ohm R."/>
            <person name="Pangilinan J."/>
            <person name="Pereira M."/>
            <person name="Perotto S."/>
            <person name="Peter M."/>
            <person name="Riley R."/>
            <person name="Sitrit Y."/>
            <person name="Stielow B."/>
            <person name="Szollosi G."/>
            <person name="Zifcakova L."/>
            <person name="Stursova M."/>
            <person name="Spatafora J.W."/>
            <person name="Tedersoo L."/>
            <person name="Vaario L.-M."/>
            <person name="Yamada A."/>
            <person name="Yan M."/>
            <person name="Wang P."/>
            <person name="Xu J."/>
            <person name="Bruns T."/>
            <person name="Baldrian P."/>
            <person name="Vilgalys R."/>
            <person name="Henrissat B."/>
            <person name="Grigoriev I.V."/>
            <person name="Hibbett D."/>
            <person name="Nagy L.G."/>
            <person name="Martin F.M."/>
        </authorList>
    </citation>
    <scope>NUCLEOTIDE SEQUENCE</scope>
    <source>
        <strain evidence="2">UH-Tt-Lm1</strain>
    </source>
</reference>
<dbReference type="Gene3D" id="3.40.50.410">
    <property type="entry name" value="von Willebrand factor, type A domain"/>
    <property type="match status" value="1"/>
</dbReference>
<dbReference type="OrthoDB" id="2142040at2759"/>
<evidence type="ECO:0000313" key="2">
    <source>
        <dbReference type="EMBL" id="KAF9782212.1"/>
    </source>
</evidence>
<evidence type="ECO:0000313" key="3">
    <source>
        <dbReference type="Proteomes" id="UP000736335"/>
    </source>
</evidence>
<keyword evidence="3" id="KW-1185">Reference proteome</keyword>
<comment type="caution">
    <text evidence="2">The sequence shown here is derived from an EMBL/GenBank/DDBJ whole genome shotgun (WGS) entry which is preliminary data.</text>
</comment>
<dbReference type="PROSITE" id="PS50234">
    <property type="entry name" value="VWFA"/>
    <property type="match status" value="1"/>
</dbReference>
<dbReference type="SMART" id="SM00327">
    <property type="entry name" value="VWA"/>
    <property type="match status" value="1"/>
</dbReference>
<evidence type="ECO:0000259" key="1">
    <source>
        <dbReference type="PROSITE" id="PS50234"/>
    </source>
</evidence>
<dbReference type="PANTHER" id="PTHR34706:SF1">
    <property type="entry name" value="VWFA DOMAIN-CONTAINING PROTEIN"/>
    <property type="match status" value="1"/>
</dbReference>
<dbReference type="InterPro" id="IPR002035">
    <property type="entry name" value="VWF_A"/>
</dbReference>
<organism evidence="2 3">
    <name type="scientific">Thelephora terrestris</name>
    <dbReference type="NCBI Taxonomy" id="56493"/>
    <lineage>
        <taxon>Eukaryota</taxon>
        <taxon>Fungi</taxon>
        <taxon>Dikarya</taxon>
        <taxon>Basidiomycota</taxon>
        <taxon>Agaricomycotina</taxon>
        <taxon>Agaricomycetes</taxon>
        <taxon>Thelephorales</taxon>
        <taxon>Thelephoraceae</taxon>
        <taxon>Thelephora</taxon>
    </lineage>
</organism>
<dbReference type="AlphaFoldDB" id="A0A9P6H9W1"/>